<protein>
    <recommendedName>
        <fullName evidence="7">TF-B3 domain-containing protein</fullName>
    </recommendedName>
</protein>
<dbReference type="SMART" id="SM01019">
    <property type="entry name" value="B3"/>
    <property type="match status" value="1"/>
</dbReference>
<feature type="domain" description="TF-B3" evidence="7">
    <location>
        <begin position="107"/>
        <end position="198"/>
    </location>
</feature>
<dbReference type="GO" id="GO:0005634">
    <property type="term" value="C:nucleus"/>
    <property type="evidence" value="ECO:0007669"/>
    <property type="project" value="UniProtKB-SubCell"/>
</dbReference>
<dbReference type="CDD" id="cd10017">
    <property type="entry name" value="B3_DNA"/>
    <property type="match status" value="1"/>
</dbReference>
<accession>A0A6M2EM18</accession>
<keyword evidence="6" id="KW-0175">Coiled coil</keyword>
<reference evidence="8" key="1">
    <citation type="submission" date="2020-03" db="EMBL/GenBank/DDBJ databases">
        <authorList>
            <person name="Zhang R."/>
        </authorList>
    </citation>
    <scope>NUCLEOTIDE SEQUENCE</scope>
</reference>
<dbReference type="Gene3D" id="2.40.330.10">
    <property type="entry name" value="DNA-binding pseudobarrel domain"/>
    <property type="match status" value="1"/>
</dbReference>
<dbReference type="InterPro" id="IPR015300">
    <property type="entry name" value="DNA-bd_pseudobarrel_sf"/>
</dbReference>
<keyword evidence="2" id="KW-0805">Transcription regulation</keyword>
<evidence type="ECO:0000256" key="2">
    <source>
        <dbReference type="ARBA" id="ARBA00023015"/>
    </source>
</evidence>
<dbReference type="SUPFAM" id="SSF101936">
    <property type="entry name" value="DNA-binding pseudobarrel domain"/>
    <property type="match status" value="1"/>
</dbReference>
<dbReference type="EMBL" id="GILB01005781">
    <property type="protein sequence ID" value="NUU86114.1"/>
    <property type="molecule type" value="Transcribed_RNA"/>
</dbReference>
<dbReference type="PANTHER" id="PTHR31391">
    <property type="entry name" value="B3 DOMAIN-CONTAINING PROTEIN OS11G0197600-RELATED"/>
    <property type="match status" value="1"/>
</dbReference>
<evidence type="ECO:0000256" key="4">
    <source>
        <dbReference type="ARBA" id="ARBA00023163"/>
    </source>
</evidence>
<dbReference type="GO" id="GO:0003677">
    <property type="term" value="F:DNA binding"/>
    <property type="evidence" value="ECO:0007669"/>
    <property type="project" value="UniProtKB-KW"/>
</dbReference>
<feature type="coiled-coil region" evidence="6">
    <location>
        <begin position="425"/>
        <end position="459"/>
    </location>
</feature>
<dbReference type="PROSITE" id="PS50863">
    <property type="entry name" value="B3"/>
    <property type="match status" value="1"/>
</dbReference>
<keyword evidence="4" id="KW-0804">Transcription</keyword>
<dbReference type="InterPro" id="IPR044837">
    <property type="entry name" value="REM16-like"/>
</dbReference>
<evidence type="ECO:0000259" key="7">
    <source>
        <dbReference type="PROSITE" id="PS50863"/>
    </source>
</evidence>
<evidence type="ECO:0000256" key="1">
    <source>
        <dbReference type="ARBA" id="ARBA00004123"/>
    </source>
</evidence>
<keyword evidence="5" id="KW-0539">Nucleus</keyword>
<dbReference type="Pfam" id="PF02362">
    <property type="entry name" value="B3"/>
    <property type="match status" value="1"/>
</dbReference>
<comment type="subcellular location">
    <subcellularLocation>
        <location evidence="1">Nucleus</location>
    </subcellularLocation>
</comment>
<dbReference type="AlphaFoldDB" id="A0A6M2EM18"/>
<proteinExistence type="predicted"/>
<dbReference type="InterPro" id="IPR003340">
    <property type="entry name" value="B3_DNA-bd"/>
</dbReference>
<evidence type="ECO:0000256" key="5">
    <source>
        <dbReference type="ARBA" id="ARBA00023242"/>
    </source>
</evidence>
<evidence type="ECO:0000313" key="8">
    <source>
        <dbReference type="EMBL" id="NUU86114.1"/>
    </source>
</evidence>
<keyword evidence="3" id="KW-0238">DNA-binding</keyword>
<organism evidence="8">
    <name type="scientific">Populus davidiana</name>
    <dbReference type="NCBI Taxonomy" id="266767"/>
    <lineage>
        <taxon>Eukaryota</taxon>
        <taxon>Viridiplantae</taxon>
        <taxon>Streptophyta</taxon>
        <taxon>Embryophyta</taxon>
        <taxon>Tracheophyta</taxon>
        <taxon>Spermatophyta</taxon>
        <taxon>Magnoliopsida</taxon>
        <taxon>eudicotyledons</taxon>
        <taxon>Gunneridae</taxon>
        <taxon>Pentapetalae</taxon>
        <taxon>rosids</taxon>
        <taxon>fabids</taxon>
        <taxon>Malpighiales</taxon>
        <taxon>Salicaceae</taxon>
        <taxon>Saliceae</taxon>
        <taxon>Populus</taxon>
    </lineage>
</organism>
<name>A0A6M2EM18_9ROSI</name>
<evidence type="ECO:0000256" key="3">
    <source>
        <dbReference type="ARBA" id="ARBA00023125"/>
    </source>
</evidence>
<sequence>MSGRVKKEVEETDFIKPLLFNKEQLKSVKDGKQKSPMEATEKHLKIKRRYSDPKLKFVISGHAGKCICCRQNKAPVERSTTVGDGKSSAMIRAEEVQSNLEPAFPSFVKSLVRSHVASCFWMGLPGTFCRAHLPSVDTTVTLQDECGKEFKMKYIAYKTGLSAGWRQFCVAHQLFEGDALVFQLTGSCTLKVYIIRANDLTEVDGALCLLNLDAQIKQNVADSAEMKTAACKSSKRKRPRSLPQAVVQKKNKKSVQLRLSVPQAGQPAEQSENDSEEVGSEVLEGFKLSLPTVHFKDIKSFEDFNILVDGLVLDSELSEDIRNKYYKLCCNQNAFLHDNLIKGVNFKLIAGIISETVNIADAMRACTLTTSRDKFATWDKALKASELFGMNVGFLRARLSRLLSLAFDSDGATKTRRYLEARFERVLTEDEIKSHEAKLVELKEAYERYGANVERLKSKAEGYDLKFQEQVLAPW</sequence>
<dbReference type="PANTHER" id="PTHR31391:SF135">
    <property type="entry name" value="B3 DOMAIN-CONTAINING PROTEIN OS01G0234100-LIKE ISOFORM X1"/>
    <property type="match status" value="1"/>
</dbReference>
<evidence type="ECO:0000256" key="6">
    <source>
        <dbReference type="SAM" id="Coils"/>
    </source>
</evidence>